<dbReference type="InterPro" id="IPR006311">
    <property type="entry name" value="TAT_signal"/>
</dbReference>
<name>A0AAU7W3V5_9MICO</name>
<sequence length="203" mass="21004">MNDISTAAPSSPPGPNRRTVMKAAAWSVPVIAVAVSTPLAAASTPEPQPAPGGGLSVWQGGTSVQTWTLTQPNRVQVNTGQNVGFESFNPDTGDAEPAGTFRSGVVTVTIQWGAGNGVTDPTSYRLEERNLNGWTRVGGVPAEGTSGLVQYTYTGILNGTSNIVPLPVVWLYPSAGGSLTPTYVNTALSSEYLSEKTSGSRVP</sequence>
<reference evidence="1" key="1">
    <citation type="submission" date="2024-06" db="EMBL/GenBank/DDBJ databases">
        <title>Draft genome sequence of Microbacterium sp. strain A8/3-1, isolated from Oxytropis tragacanthoides Fisch. ex DC. Root nodules in the Altai region of Russia.</title>
        <authorList>
            <person name="Sazanova A."/>
            <person name="Guro P."/>
            <person name="Kuznetsova I."/>
            <person name="Belimov A."/>
            <person name="Safronova V."/>
        </authorList>
    </citation>
    <scope>NUCLEOTIDE SEQUENCE</scope>
    <source>
        <strain evidence="1">A8/3-1</strain>
    </source>
</reference>
<dbReference type="AlphaFoldDB" id="A0AAU7W3V5"/>
<proteinExistence type="predicted"/>
<dbReference type="EMBL" id="CP158357">
    <property type="protein sequence ID" value="XBX80452.1"/>
    <property type="molecule type" value="Genomic_DNA"/>
</dbReference>
<gene>
    <name evidence="1" type="ORF">ABS642_10275</name>
</gene>
<accession>A0AAU7W3V5</accession>
<protein>
    <submittedName>
        <fullName evidence="1">Uncharacterized protein</fullName>
    </submittedName>
</protein>
<evidence type="ECO:0000313" key="1">
    <source>
        <dbReference type="EMBL" id="XBX80452.1"/>
    </source>
</evidence>
<dbReference type="RefSeq" id="WP_350353254.1">
    <property type="nucleotide sequence ID" value="NZ_CP158357.1"/>
</dbReference>
<dbReference type="PROSITE" id="PS51318">
    <property type="entry name" value="TAT"/>
    <property type="match status" value="1"/>
</dbReference>
<organism evidence="1">
    <name type="scientific">Microbacterium sp. A8/3-1</name>
    <dbReference type="NCBI Taxonomy" id="3160749"/>
    <lineage>
        <taxon>Bacteria</taxon>
        <taxon>Bacillati</taxon>
        <taxon>Actinomycetota</taxon>
        <taxon>Actinomycetes</taxon>
        <taxon>Micrococcales</taxon>
        <taxon>Microbacteriaceae</taxon>
        <taxon>Microbacterium</taxon>
    </lineage>
</organism>